<gene>
    <name evidence="3" type="ORF">ACFOWE_10820</name>
</gene>
<evidence type="ECO:0000313" key="4">
    <source>
        <dbReference type="Proteomes" id="UP001595850"/>
    </source>
</evidence>
<accession>A0ABV8I4F8</accession>
<name>A0ABV8I4F8_9ACTN</name>
<comment type="caution">
    <text evidence="3">The sequence shown here is derived from an EMBL/GenBank/DDBJ whole genome shotgun (WGS) entry which is preliminary data.</text>
</comment>
<organism evidence="3 4">
    <name type="scientific">Planomonospora corallina</name>
    <dbReference type="NCBI Taxonomy" id="1806052"/>
    <lineage>
        <taxon>Bacteria</taxon>
        <taxon>Bacillati</taxon>
        <taxon>Actinomycetota</taxon>
        <taxon>Actinomycetes</taxon>
        <taxon>Streptosporangiales</taxon>
        <taxon>Streptosporangiaceae</taxon>
        <taxon>Planomonospora</taxon>
    </lineage>
</organism>
<feature type="region of interest" description="Disordered" evidence="1">
    <location>
        <begin position="178"/>
        <end position="207"/>
    </location>
</feature>
<evidence type="ECO:0000256" key="1">
    <source>
        <dbReference type="SAM" id="MobiDB-lite"/>
    </source>
</evidence>
<keyword evidence="2" id="KW-0812">Transmembrane</keyword>
<evidence type="ECO:0008006" key="5">
    <source>
        <dbReference type="Google" id="ProtNLM"/>
    </source>
</evidence>
<keyword evidence="4" id="KW-1185">Reference proteome</keyword>
<protein>
    <recommendedName>
        <fullName evidence="5">Lipopolysaccharide biosynthesis protein</fullName>
    </recommendedName>
</protein>
<feature type="transmembrane region" description="Helical" evidence="2">
    <location>
        <begin position="152"/>
        <end position="175"/>
    </location>
</feature>
<evidence type="ECO:0000256" key="2">
    <source>
        <dbReference type="SAM" id="Phobius"/>
    </source>
</evidence>
<reference evidence="4" key="1">
    <citation type="journal article" date="2019" name="Int. J. Syst. Evol. Microbiol.">
        <title>The Global Catalogue of Microorganisms (GCM) 10K type strain sequencing project: providing services to taxonomists for standard genome sequencing and annotation.</title>
        <authorList>
            <consortium name="The Broad Institute Genomics Platform"/>
            <consortium name="The Broad Institute Genome Sequencing Center for Infectious Disease"/>
            <person name="Wu L."/>
            <person name="Ma J."/>
        </authorList>
    </citation>
    <scope>NUCLEOTIDE SEQUENCE [LARGE SCALE GENOMIC DNA]</scope>
    <source>
        <strain evidence="4">TBRC 4489</strain>
    </source>
</reference>
<dbReference type="EMBL" id="JBHSBM010000013">
    <property type="protein sequence ID" value="MFC4058790.1"/>
    <property type="molecule type" value="Genomic_DNA"/>
</dbReference>
<evidence type="ECO:0000313" key="3">
    <source>
        <dbReference type="EMBL" id="MFC4058790.1"/>
    </source>
</evidence>
<keyword evidence="2" id="KW-0472">Membrane</keyword>
<dbReference type="RefSeq" id="WP_377287095.1">
    <property type="nucleotide sequence ID" value="NZ_JBHSBM010000013.1"/>
</dbReference>
<keyword evidence="2" id="KW-1133">Transmembrane helix</keyword>
<sequence>MTYTSMSVVVLTVPPTGGTQPLDDEFPNWPSNPLLNFNDGLNMAASMVIHALNRPEVAAELGVHPDGETTYKASNGASNPELLMNSPFVFIEGEAPTAAEAREIVRKAAARARAELDSRQKLVNAPPSTYITVVDVMPPTTPQKLQGSRMRAVIAGLAVGVVMSLFLVFAADSFADARRAGRRRPEAGPPPGPDGAQERSAAPALTH</sequence>
<proteinExistence type="predicted"/>
<dbReference type="Proteomes" id="UP001595850">
    <property type="component" value="Unassembled WGS sequence"/>
</dbReference>